<dbReference type="AlphaFoldDB" id="A0A2G0CDF6"/>
<dbReference type="PANTHER" id="PTHR43761:SF1">
    <property type="entry name" value="D-ISOMER SPECIFIC 2-HYDROXYACID DEHYDROGENASE CATALYTIC DOMAIN-CONTAINING PROTEIN-RELATED"/>
    <property type="match status" value="1"/>
</dbReference>
<sequence>MIRILANDGIADNGKQLLEEAGFAVDTTKIPQAELMTRLNDYDAIIVRSATKVRKDLIDASPNLKAILRGGVGIDNIDHEYAESKGIPTYNTPAASSQAVAELVFGHFFALSRFLHRSNRELTSADGDFNKLKKAYAGGQQLRGRTLAVIGFGRIGIAIGRIALGLGMKVLPVDPYKTKETVKLDFADGRSVDFDFDMVTLDEAISQADYITVNVPGGDLIGAEEIARMKDGVIIANTSRGGVINEDALLEALNSGKVAGAGLDVFVGEPNPRRDLLEHPRVSATPHIGAATEEAQDNIGVELFEKIRDHFGKQ</sequence>
<accession>A0A2G0CDF6</accession>
<evidence type="ECO:0000256" key="3">
    <source>
        <dbReference type="ARBA" id="ARBA00023027"/>
    </source>
</evidence>
<dbReference type="CDD" id="cd05303">
    <property type="entry name" value="PGDH_2"/>
    <property type="match status" value="1"/>
</dbReference>
<reference evidence="7 8" key="1">
    <citation type="submission" date="2017-10" db="EMBL/GenBank/DDBJ databases">
        <title>The draft genome sequence of Lewinella marina KCTC 32374.</title>
        <authorList>
            <person name="Wang K."/>
        </authorList>
    </citation>
    <scope>NUCLEOTIDE SEQUENCE [LARGE SCALE GENOMIC DNA]</scope>
    <source>
        <strain evidence="7 8">MKG-38</strain>
    </source>
</reference>
<comment type="caution">
    <text evidence="7">The sequence shown here is derived from an EMBL/GenBank/DDBJ whole genome shotgun (WGS) entry which is preliminary data.</text>
</comment>
<evidence type="ECO:0000256" key="1">
    <source>
        <dbReference type="ARBA" id="ARBA00005854"/>
    </source>
</evidence>
<dbReference type="InterPro" id="IPR006139">
    <property type="entry name" value="D-isomer_2_OHA_DH_cat_dom"/>
</dbReference>
<feature type="domain" description="D-isomer specific 2-hydroxyacid dehydrogenase catalytic" evidence="5">
    <location>
        <begin position="8"/>
        <end position="311"/>
    </location>
</feature>
<gene>
    <name evidence="7" type="ORF">CGL56_14185</name>
</gene>
<dbReference type="PANTHER" id="PTHR43761">
    <property type="entry name" value="D-ISOMER SPECIFIC 2-HYDROXYACID DEHYDROGENASE FAMILY PROTEIN (AFU_ORTHOLOGUE AFUA_1G13630)"/>
    <property type="match status" value="1"/>
</dbReference>
<dbReference type="Pfam" id="PF02826">
    <property type="entry name" value="2-Hacid_dh_C"/>
    <property type="match status" value="1"/>
</dbReference>
<dbReference type="RefSeq" id="WP_099107231.1">
    <property type="nucleotide sequence ID" value="NZ_JAATJF010000003.1"/>
</dbReference>
<keyword evidence="3" id="KW-0520">NAD</keyword>
<evidence type="ECO:0000259" key="6">
    <source>
        <dbReference type="Pfam" id="PF02826"/>
    </source>
</evidence>
<dbReference type="Gene3D" id="3.40.50.720">
    <property type="entry name" value="NAD(P)-binding Rossmann-like Domain"/>
    <property type="match status" value="2"/>
</dbReference>
<organism evidence="7 8">
    <name type="scientific">Neolewinella marina</name>
    <dbReference type="NCBI Taxonomy" id="438751"/>
    <lineage>
        <taxon>Bacteria</taxon>
        <taxon>Pseudomonadati</taxon>
        <taxon>Bacteroidota</taxon>
        <taxon>Saprospiria</taxon>
        <taxon>Saprospirales</taxon>
        <taxon>Lewinellaceae</taxon>
        <taxon>Neolewinella</taxon>
    </lineage>
</organism>
<keyword evidence="2 4" id="KW-0560">Oxidoreductase</keyword>
<dbReference type="EMBL" id="PDLO01000006">
    <property type="protein sequence ID" value="PHK97957.1"/>
    <property type="molecule type" value="Genomic_DNA"/>
</dbReference>
<comment type="similarity">
    <text evidence="1 4">Belongs to the D-isomer specific 2-hydroxyacid dehydrogenase family.</text>
</comment>
<dbReference type="GO" id="GO:0016616">
    <property type="term" value="F:oxidoreductase activity, acting on the CH-OH group of donors, NAD or NADP as acceptor"/>
    <property type="evidence" value="ECO:0007669"/>
    <property type="project" value="InterPro"/>
</dbReference>
<dbReference type="SUPFAM" id="SSF52283">
    <property type="entry name" value="Formate/glycerate dehydrogenase catalytic domain-like"/>
    <property type="match status" value="1"/>
</dbReference>
<dbReference type="Pfam" id="PF00389">
    <property type="entry name" value="2-Hacid_dh"/>
    <property type="match status" value="1"/>
</dbReference>
<proteinExistence type="inferred from homology"/>
<name>A0A2G0CDF6_9BACT</name>
<feature type="domain" description="D-isomer specific 2-hydroxyacid dehydrogenase NAD-binding" evidence="6">
    <location>
        <begin position="106"/>
        <end position="289"/>
    </location>
</feature>
<dbReference type="InterPro" id="IPR036291">
    <property type="entry name" value="NAD(P)-bd_dom_sf"/>
</dbReference>
<evidence type="ECO:0000259" key="5">
    <source>
        <dbReference type="Pfam" id="PF00389"/>
    </source>
</evidence>
<dbReference type="InterPro" id="IPR050418">
    <property type="entry name" value="D-iso_2-hydroxyacid_DH_PdxB"/>
</dbReference>
<dbReference type="Proteomes" id="UP000226437">
    <property type="component" value="Unassembled WGS sequence"/>
</dbReference>
<dbReference type="GO" id="GO:0051287">
    <property type="term" value="F:NAD binding"/>
    <property type="evidence" value="ECO:0007669"/>
    <property type="project" value="InterPro"/>
</dbReference>
<evidence type="ECO:0000256" key="2">
    <source>
        <dbReference type="ARBA" id="ARBA00023002"/>
    </source>
</evidence>
<dbReference type="InterPro" id="IPR006140">
    <property type="entry name" value="D-isomer_DH_NAD-bd"/>
</dbReference>
<evidence type="ECO:0000313" key="7">
    <source>
        <dbReference type="EMBL" id="PHK97957.1"/>
    </source>
</evidence>
<dbReference type="SUPFAM" id="SSF51735">
    <property type="entry name" value="NAD(P)-binding Rossmann-fold domains"/>
    <property type="match status" value="1"/>
</dbReference>
<dbReference type="OrthoDB" id="9805416at2"/>
<keyword evidence="8" id="KW-1185">Reference proteome</keyword>
<evidence type="ECO:0000313" key="8">
    <source>
        <dbReference type="Proteomes" id="UP000226437"/>
    </source>
</evidence>
<evidence type="ECO:0000256" key="4">
    <source>
        <dbReference type="RuleBase" id="RU003719"/>
    </source>
</evidence>
<protein>
    <submittedName>
        <fullName evidence="7">3-phosphoglycerate dehydrogenase</fullName>
    </submittedName>
</protein>